<keyword evidence="3" id="KW-1185">Reference proteome</keyword>
<protein>
    <submittedName>
        <fullName evidence="2">Uncharacterized protein</fullName>
    </submittedName>
</protein>
<evidence type="ECO:0000313" key="3">
    <source>
        <dbReference type="Proteomes" id="UP001159405"/>
    </source>
</evidence>
<gene>
    <name evidence="2" type="ORF">PLOB_00005178</name>
</gene>
<organism evidence="2 3">
    <name type="scientific">Porites lobata</name>
    <dbReference type="NCBI Taxonomy" id="104759"/>
    <lineage>
        <taxon>Eukaryota</taxon>
        <taxon>Metazoa</taxon>
        <taxon>Cnidaria</taxon>
        <taxon>Anthozoa</taxon>
        <taxon>Hexacorallia</taxon>
        <taxon>Scleractinia</taxon>
        <taxon>Fungiina</taxon>
        <taxon>Poritidae</taxon>
        <taxon>Porites</taxon>
    </lineage>
</organism>
<feature type="transmembrane region" description="Helical" evidence="1">
    <location>
        <begin position="366"/>
        <end position="382"/>
    </location>
</feature>
<keyword evidence="1" id="KW-1133">Transmembrane helix</keyword>
<keyword evidence="1" id="KW-0472">Membrane</keyword>
<feature type="transmembrane region" description="Helical" evidence="1">
    <location>
        <begin position="129"/>
        <end position="147"/>
    </location>
</feature>
<proteinExistence type="predicted"/>
<evidence type="ECO:0000313" key="2">
    <source>
        <dbReference type="EMBL" id="CAH3162148.1"/>
    </source>
</evidence>
<accession>A0ABN8QD01</accession>
<feature type="transmembrane region" description="Helical" evidence="1">
    <location>
        <begin position="1334"/>
        <end position="1352"/>
    </location>
</feature>
<dbReference type="InterPro" id="IPR011050">
    <property type="entry name" value="Pectin_lyase_fold/virulence"/>
</dbReference>
<dbReference type="EMBL" id="CALNXK010000122">
    <property type="protein sequence ID" value="CAH3162148.1"/>
    <property type="molecule type" value="Genomic_DNA"/>
</dbReference>
<feature type="transmembrane region" description="Helical" evidence="1">
    <location>
        <begin position="329"/>
        <end position="354"/>
    </location>
</feature>
<comment type="caution">
    <text evidence="2">The sequence shown here is derived from an EMBL/GenBank/DDBJ whole genome shotgun (WGS) entry which is preliminary data.</text>
</comment>
<dbReference type="PANTHER" id="PTHR11319:SF35">
    <property type="entry name" value="OUTER MEMBRANE PROTEIN PMPC-RELATED"/>
    <property type="match status" value="1"/>
</dbReference>
<reference evidence="2 3" key="1">
    <citation type="submission" date="2022-05" db="EMBL/GenBank/DDBJ databases">
        <authorList>
            <consortium name="Genoscope - CEA"/>
            <person name="William W."/>
        </authorList>
    </citation>
    <scope>NUCLEOTIDE SEQUENCE [LARGE SCALE GENOMIC DNA]</scope>
</reference>
<feature type="transmembrane region" description="Helical" evidence="1">
    <location>
        <begin position="1304"/>
        <end position="1322"/>
    </location>
</feature>
<feature type="transmembrane region" description="Helical" evidence="1">
    <location>
        <begin position="1180"/>
        <end position="1198"/>
    </location>
</feature>
<keyword evidence="1" id="KW-0812">Transmembrane</keyword>
<evidence type="ECO:0000256" key="1">
    <source>
        <dbReference type="SAM" id="Phobius"/>
    </source>
</evidence>
<dbReference type="Proteomes" id="UP001159405">
    <property type="component" value="Unassembled WGS sequence"/>
</dbReference>
<dbReference type="SUPFAM" id="SSF51126">
    <property type="entry name" value="Pectin lyase-like"/>
    <property type="match status" value="2"/>
</dbReference>
<sequence>MKINYVKIFCEKSVLLDFIVYKEDLYLVLNNKNETKCLKCPYGAYCKNGIIKAKENFWGLENNSSSQTNLKFFHCPSEYCNRPRNSTHYGHNSCHGRRDGVLCGKCTDGYSEARYSTSCRKNDKCNNNWFWLATGIYVVVFAFYIVFKPPIFSGLLKQSLWFKNKPAESDFRQTSLKEDKKHDFGYLKIIFYFYQVAELVMIQSPEKTFHLVPIIPPIIAIFNFQVKSLDGSIGCPFPGLTVVTKELFKCMKFLGTLLSIGLIYVLHRATSRSLHTAPPSIKLYLAVALETLLLGYERLADTSLKLMHCVPVDKDWRLFVDGTIQCWQWWQFLLTAFIMSFIIPLVLVLFWGSLRLNKDKVTAKEFLLACAFPLPCLLFWMFREYRKKYDQQMLNAEKVHNAEEIKQVLHGPFRAGSSEDHGTLYWESGDATPIDCLYVSHQSGQDTLQCGSRTEPCRTLPQALLLVNDGGKICLNGTNSEIHPYTCEKVGPVKDKPLKQLDKSVEIHGLFTKAHITCEPRYGNLVFKYPENRLFKLTLSNLVFLKFGFDLLNVSCFRVFISSCKFINSSNAVRILQKDSRVITTSSIIVTNTEFFYNKLSVSAILFKGLVTIRISRCVFQGTKGQYDKISGVKETKAAVYIKVLGYPNMVYTDSSIVDSVFQDLGHESNGLALSYRSYGYFVTGSLLVFNSTFLCNENAILVKGAFYVQLRHVTINSTFGYVLLGGGPPKINARAPDVWLFLDHCTLSNNRRGINMATTRCVNVNGNVCQPSSQILVVKISLFVGGNETQRLGDAIRLIVKAYRTLHRPNFIKAIVILENVTFQEFLHRVVYIKIQRNVTGLINVTNCRFLNNSEFVYRLDDRPTIRIALEKEDPPKCLNRNHNSKFFWHNKTQFPVVFENCMFKNNVAISGALNIFNGNVTIKNCTFKDNEGSNLGGHIKMKIGYGTLNIINSNFLQSRLSQNTNVERISNDGCFLYSESAGPVIIKNSSFTANINKKFYPILAVTKSSLIQVDAASTIKCPSGRWLKMDINKKTEGFELSKRIDICTSWMKANYVKIFCEECPTGFYSLQRGFISGLTVTKEDKCLKSPYGASCENGTIKAKENFWGMEDFSSIPPSFHFFHCPSEYCSRSSHSTHYGHNSCHGRRDGVLCGKCFDGYSEALYSNSCRKNERCNDSWFWLATMIYVAAFAVYIVFKPPIFSELLKYSLWFKYKPGFSNLHQTSSEDNKEHDSGYLKIIFYFYQVAELVMIRSREKTFHLVPIIPPIMAIFNFQVKSLNGSIGCPFPGLTVVTKELFKCMKFLGTLLSIGLIYVLHRATSETLYSAPPSMKLYLWDNSMLAVVAVPAYLVHTVIHHPPRSGSFLGITET</sequence>
<dbReference type="PANTHER" id="PTHR11319">
    <property type="entry name" value="G PROTEIN-COUPLED RECEPTOR-RELATED"/>
    <property type="match status" value="1"/>
</dbReference>
<name>A0ABN8QD01_9CNID</name>